<evidence type="ECO:0000313" key="1">
    <source>
        <dbReference type="EMBL" id="MED6131559.1"/>
    </source>
</evidence>
<organism evidence="1 2">
    <name type="scientific">Stylosanthes scabra</name>
    <dbReference type="NCBI Taxonomy" id="79078"/>
    <lineage>
        <taxon>Eukaryota</taxon>
        <taxon>Viridiplantae</taxon>
        <taxon>Streptophyta</taxon>
        <taxon>Embryophyta</taxon>
        <taxon>Tracheophyta</taxon>
        <taxon>Spermatophyta</taxon>
        <taxon>Magnoliopsida</taxon>
        <taxon>eudicotyledons</taxon>
        <taxon>Gunneridae</taxon>
        <taxon>Pentapetalae</taxon>
        <taxon>rosids</taxon>
        <taxon>fabids</taxon>
        <taxon>Fabales</taxon>
        <taxon>Fabaceae</taxon>
        <taxon>Papilionoideae</taxon>
        <taxon>50 kb inversion clade</taxon>
        <taxon>dalbergioids sensu lato</taxon>
        <taxon>Dalbergieae</taxon>
        <taxon>Pterocarpus clade</taxon>
        <taxon>Stylosanthes</taxon>
    </lineage>
</organism>
<evidence type="ECO:0000313" key="2">
    <source>
        <dbReference type="Proteomes" id="UP001341840"/>
    </source>
</evidence>
<keyword evidence="2" id="KW-1185">Reference proteome</keyword>
<sequence>MASWSSSSAPTSSVILAAEGSYPRPAVVTPLDKIKPHCGERRWVVEGVNGASEDGDIRKWAFVGPNGLGEFILSSALRPARAMDLSGEDGTLKNLSASRTTYLPVNPEAPKIITSYRGLLLIGCMI</sequence>
<gene>
    <name evidence="1" type="ORF">PIB30_010879</name>
</gene>
<comment type="caution">
    <text evidence="1">The sequence shown here is derived from an EMBL/GenBank/DDBJ whole genome shotgun (WGS) entry which is preliminary data.</text>
</comment>
<protein>
    <submittedName>
        <fullName evidence="1">Uncharacterized protein</fullName>
    </submittedName>
</protein>
<reference evidence="1 2" key="1">
    <citation type="journal article" date="2023" name="Plants (Basel)">
        <title>Bridging the Gap: Combining Genomics and Transcriptomics Approaches to Understand Stylosanthes scabra, an Orphan Legume from the Brazilian Caatinga.</title>
        <authorList>
            <person name="Ferreira-Neto J.R.C."/>
            <person name="da Silva M.D."/>
            <person name="Binneck E."/>
            <person name="de Melo N.F."/>
            <person name="da Silva R.H."/>
            <person name="de Melo A.L.T.M."/>
            <person name="Pandolfi V."/>
            <person name="Bustamante F.O."/>
            <person name="Brasileiro-Vidal A.C."/>
            <person name="Benko-Iseppon A.M."/>
        </authorList>
    </citation>
    <scope>NUCLEOTIDE SEQUENCE [LARGE SCALE GENOMIC DNA]</scope>
    <source>
        <tissue evidence="1">Leaves</tissue>
    </source>
</reference>
<dbReference type="Proteomes" id="UP001341840">
    <property type="component" value="Unassembled WGS sequence"/>
</dbReference>
<dbReference type="EMBL" id="JASCZI010060441">
    <property type="protein sequence ID" value="MED6131559.1"/>
    <property type="molecule type" value="Genomic_DNA"/>
</dbReference>
<accession>A0ABU6S5M4</accession>
<name>A0ABU6S5M4_9FABA</name>
<proteinExistence type="predicted"/>